<dbReference type="EMBL" id="BPVZ01000044">
    <property type="protein sequence ID" value="GKV15681.1"/>
    <property type="molecule type" value="Genomic_DNA"/>
</dbReference>
<name>A0AAV5JSI9_9ROSI</name>
<keyword evidence="1" id="KW-1133">Transmembrane helix</keyword>
<evidence type="ECO:0000313" key="2">
    <source>
        <dbReference type="EMBL" id="GKV15681.1"/>
    </source>
</evidence>
<sequence length="71" mass="8170">MKNFVVSKSLNSSEIPCGVQLGNGALFRSFNICIYPVYLLLILFQGRAKWTIKRKSNLHFCLITLELQFVF</sequence>
<evidence type="ECO:0000313" key="3">
    <source>
        <dbReference type="Proteomes" id="UP001054252"/>
    </source>
</evidence>
<organism evidence="2 3">
    <name type="scientific">Rubroshorea leprosula</name>
    <dbReference type="NCBI Taxonomy" id="152421"/>
    <lineage>
        <taxon>Eukaryota</taxon>
        <taxon>Viridiplantae</taxon>
        <taxon>Streptophyta</taxon>
        <taxon>Embryophyta</taxon>
        <taxon>Tracheophyta</taxon>
        <taxon>Spermatophyta</taxon>
        <taxon>Magnoliopsida</taxon>
        <taxon>eudicotyledons</taxon>
        <taxon>Gunneridae</taxon>
        <taxon>Pentapetalae</taxon>
        <taxon>rosids</taxon>
        <taxon>malvids</taxon>
        <taxon>Malvales</taxon>
        <taxon>Dipterocarpaceae</taxon>
        <taxon>Rubroshorea</taxon>
    </lineage>
</organism>
<reference evidence="2 3" key="1">
    <citation type="journal article" date="2021" name="Commun. Biol.">
        <title>The genome of Shorea leprosula (Dipterocarpaceae) highlights the ecological relevance of drought in aseasonal tropical rainforests.</title>
        <authorList>
            <person name="Ng K.K.S."/>
            <person name="Kobayashi M.J."/>
            <person name="Fawcett J.A."/>
            <person name="Hatakeyama M."/>
            <person name="Paape T."/>
            <person name="Ng C.H."/>
            <person name="Ang C.C."/>
            <person name="Tnah L.H."/>
            <person name="Lee C.T."/>
            <person name="Nishiyama T."/>
            <person name="Sese J."/>
            <person name="O'Brien M.J."/>
            <person name="Copetti D."/>
            <person name="Mohd Noor M.I."/>
            <person name="Ong R.C."/>
            <person name="Putra M."/>
            <person name="Sireger I.Z."/>
            <person name="Indrioko S."/>
            <person name="Kosugi Y."/>
            <person name="Izuno A."/>
            <person name="Isagi Y."/>
            <person name="Lee S.L."/>
            <person name="Shimizu K.K."/>
        </authorList>
    </citation>
    <scope>NUCLEOTIDE SEQUENCE [LARGE SCALE GENOMIC DNA]</scope>
    <source>
        <strain evidence="2">214</strain>
    </source>
</reference>
<comment type="caution">
    <text evidence="2">The sequence shown here is derived from an EMBL/GenBank/DDBJ whole genome shotgun (WGS) entry which is preliminary data.</text>
</comment>
<keyword evidence="3" id="KW-1185">Reference proteome</keyword>
<feature type="transmembrane region" description="Helical" evidence="1">
    <location>
        <begin position="25"/>
        <end position="44"/>
    </location>
</feature>
<protein>
    <submittedName>
        <fullName evidence="2">Uncharacterized protein</fullName>
    </submittedName>
</protein>
<keyword evidence="1" id="KW-0472">Membrane</keyword>
<keyword evidence="1" id="KW-0812">Transmembrane</keyword>
<dbReference type="Proteomes" id="UP001054252">
    <property type="component" value="Unassembled WGS sequence"/>
</dbReference>
<gene>
    <name evidence="2" type="ORF">SLEP1_g26446</name>
</gene>
<evidence type="ECO:0000256" key="1">
    <source>
        <dbReference type="SAM" id="Phobius"/>
    </source>
</evidence>
<dbReference type="AlphaFoldDB" id="A0AAV5JSI9"/>
<proteinExistence type="predicted"/>
<accession>A0AAV5JSI9</accession>